<evidence type="ECO:0000313" key="10">
    <source>
        <dbReference type="Proteomes" id="UP001487740"/>
    </source>
</evidence>
<sequence>MEWLTKKVVAGLVNRFFGQYLEDLDTQEVNNALLSGQVNLSNLKIRRDALSFLDVFYGSPLPVEVKKGTIGRISLTVPYSSFFTQPVVINIEDVFILVTPVVEYDREQEKELDRARKRQTLAYLFPDPTPVDDAQDRNSVWGMLYNRIWNNLELHINNVHIRYEDTHSCHEPLVVGLCLQSLSADTTNHKWKKTQIDGNAATVNKVVDFISTSLYINPKSDRQRLVKPHITTDHWRQYLQQGLETFSINEEPFQFVLQPVRCKVKMRQQMKREARVPGLLVDAVIKDAALSLSQQQYLSLTELFKAFSIINTSRRFLKYRPEVPLTRHAAEWWQYAASAIINEQIRPFSWSSIKKHRSLYKEYAHLYKKHLLEGYNSELEADLMKLEDALSLTSIVLGRMHAKDQGSSDPHATDDAMVVDIVGTRRRNGPFTTLTEEERRQLHAALRELETPGEDVHRDDIDHKAYLSLQNVSLTLKDDEHDVALATLSGFVMSAENRYGVKYQKLSVKAESFNLEASNMEQELVYVVKLVDGTPSAGFGIAFSLDLERNPLNVASDYAVTMKLDPLELLYNQHACAEMIYFFRVPNVKYRTFDEVAADALTGVVSSGRAAVEYAIARHKTINLDLDIKSPFIVLPEHGSIQKGGNVLVLDIGGLKVNSEIGGQIVDLEDATRMELEERLYDRLTVTISQLQVLFADSGDEWRVHRTRNDSDSHLLPRVRVKVDLANSIHPEYRQLPQQKVDIHITPLKLNLSDSRLGQLVDFTHHLPTLNCCMLNCDTVDDYSFEQHQLDPLHCLMDPNISELALIRNSLQDRLCRKRFVTDSVDLHSTPPLLRHVRPLSASDTISQTSLELEKYFSASDNSDDEGESWGKPLDLPGFEDNTSPHNMIAVLSRLCIDEVVIAISRSSDHGDRPYLMLRATHLVLESAIMDYGPAVQLTLGSLQLVDKYHHSPSGEYLELVSSPQVGCTCIATLLYRKVRANCPDFKTHFHSTEQSLVVDFATLNVVWHRGSVITLTNFLTMLSAKLGHVEEQLPKLGVPQNFMAWLKSGPEDPPVPSGATKWSFSSHLHNLNLKLCDNDLDFLQAKVGGFQGECIFKANEKKIFRAALSELSVDDISDITLYSRIIEIEEDRVFDIKYVNFSPTHKGVDEIDTSPHTVNPDAALRIRIGRVQCVFLCKFLADMQRFMEPLLNREGTQVALKHASKAAETSFEEVLSGRKINLSIDIHAPTILIPQKSDSSSLLVISLGELKIDNLFKTAYTGTGGGAVENILIELGRMHICRAVMVLSGGLEMQEDILEPSTIRADIKRSLIPQCRELLSWDVSIHMGTLCVNMGQRDLNTILAVMTQNRAEAQFVDTSINSQPLTPIELGTPQAGSDDNVGKLQAFLTHSVDIYRIADALLSLDGLTLTLYTDMDEVLSSPVRDAATALCRLEVGEVEIHGDMNSDRSLDVRVTLHACDLYDVRPDLDYHVIKKIFGQYSEEMHMSSRRFSVSVPPIMDLMYKMSPNGDGAMEVSIERTRLNVSVPFALAVYRYINDAIPGTASTSGGIINPGFVGDLGTTVDGVRIIRRPPSSVDSTSGYLSTVTSNTDDQKTLSLSFKVKRPELVLFVDCEEKTSRILVLRCEVHVDYSRHPGNESFHVALDRCQLFASMYSLSSQSPYSIMQPCDIEGSWVFRNVEEGVRADLRVPHVHVHLNPAVVHLCMDVADELTLSLSPQLTPFKLHLPNTDLEDLWSPRPLTATISPTNPDEEVYIKPEYPTTKPHQCLTIRIAEIAVSFEKQAMKTAVPVLLCKSALNAEINDWSKLMYSKAEIQLQLSCYNEQFSSWEPVIEPVSESNKVLRPWEAIIRTLQTHAQPVGVKRKHPGPYCDSVDTSYTSNRNSYLSCPIEDSESSTDEESQDNEMVVLKHHTQQAVKRPNARRPTAELGSLSGFPLDSDSETEDSVLHKISSAFTHMFSSDSEESEEDSSDEAEGKESIKKDVEGSEKLSTGDLESSSSGEEDHPVFGTSPMIPDGVDGSGNWMEDISPSELATCVFVDSRDNLEFTLTSHTMTAVNSLISEYLNKPEDPQPITSSATRSMQQILLTNEIGPDSKVTVVMQDEVDGATKVEVLATAKYQEPDSVPSSPASGKSRSGGESASEDESVIEGFRDWDHLSLHSFPASSPVTPPSSLPSSECFYELFCPNPVKLYQDITKLQLIIKVPGFNELMVFVGTKSRSRIFQLSPPRNDKRYHVIVTVQVDHLTTKVTVRSPLQILNEMPLPVNVCFKKSIVEMLGHSLGELNSRVVSPVNPFDAHVPMVTLQPDQVFTIPLAVAYHSSLHIQPAAADYGISEVGIWWKDVLSSTCSYLLTCKGKTEHNPDIAAAVTIQEGVKLSSLQWEGLSGVLPNYTLCLSPPLAIHNLLPCTLTLAHPSFAQPLILDPGAKITLYKIDLGKKISLEVQVSNYLGSDWNGILEIGTEKGDDHRTLTLTHGDGSARRKLECALYTVRAGLTAVHVYSPYWIVNKTGLPLHVRGSRSKIVYDLSGSEDIVLFRYKRGYPHKLKVRVIESEWSRRWSCEAVGSCGVVVCRDSVRDKKYRILAKMKQSTLAAQTPDEGVQGGCLNNACSSKFFPQRRRPGKLHLTKIVTLMPYFLIRNLTIRPLKFMQENDRVELWYDIHPQQCMSFWPDGENMHMVVRYRDQQVRSQHFHFNSNHSTVLRMEKGRALNVHVSGVGSDSPVTITFDKYQPGDAPVKIENWCEDVHLRLHQKGSNQTHLLAPHQSQLYTWDDPTLPRELLWNIYNRKSEDLPAVIDKDDHGSKCVTITSLKPGMVRTKSQSSVGTPKTRPKKLGHRQRAKTTAASSSDSEEETESIVEKTHGQYLVADTKSQSTKMRRDKMLVHWVSYKQGSQRVLLFTQSDRLAATTRLPMERARLEVCLALEKIGLSLINEGHREVAYLTLMPGAAKWEIEVDGVWKVPPSLELIAWLEDQYLNNKQSKVNLRGSLQIKGNTVELEVDLTTMYMTKPFSGKLRRTKRSAVWFHYRHSHHYSYVALHLHRLQIDNQLMDAVFPTVFYPINENGSSQPCLSVCALLHFTVGCVTTIKHLSIVAQEFFLKLDKGFLLSTYEVLEPFLPGLHSGSIHAELKKLRTPVTFSAMKHQPSSDEGPHVERMCVAGLKVRFSFSPRGTVLGSHGGQNDMLEWFLTSLGATLTEMKNVSISVGHYERQSFPWDKLMEDFVDHAKYQIVQQVYVLVLGLDILGNPYQRLRDLSQGVKDLIYQPAVGIIEGPDEFADGVARGAQSLMGHVVGGTADSLNLISSAVGNTIAMLSFDQEYRKKREQRLEVQSSFPKTLLHAGRTFVMGVVLGLSGVVVKPVAGAQQDGVEGFFRGIGRGIMGLITKPALGVIDSVAMACDAVRRAVDLGHEVITRSRVPRHVSPYIALHPYSSHEAAGMALLASLCHGHYMQTDLYIAHAALSEANRPDMILISDKHIFKLERCGMWGNWDISWRVAVRNLLHQPTVKDNTILLVLRQDESHSQLSGSEHQIRSEDSDVLVFLVRWIEVLTTLSMVDQPCPRLQ</sequence>
<feature type="compositionally biased region" description="Low complexity" evidence="4">
    <location>
        <begin position="1990"/>
        <end position="2000"/>
    </location>
</feature>
<evidence type="ECO:0008006" key="11">
    <source>
        <dbReference type="Google" id="ProtNLM"/>
    </source>
</evidence>
<dbReference type="PANTHER" id="PTHR16166:SF146">
    <property type="entry name" value="VACUOLAR PROTEIN SORTING-ASSOCIATED PROTEIN 13A-LIKE ISOFORM X1"/>
    <property type="match status" value="1"/>
</dbReference>
<keyword evidence="10" id="KW-1185">Reference proteome</keyword>
<evidence type="ECO:0000313" key="9">
    <source>
        <dbReference type="EMBL" id="KAK8402147.1"/>
    </source>
</evidence>
<dbReference type="Proteomes" id="UP001487740">
    <property type="component" value="Unassembled WGS sequence"/>
</dbReference>
<feature type="domain" description="Intermembrane lipid transfer protein VPS13-like C-terminal" evidence="8">
    <location>
        <begin position="3415"/>
        <end position="3521"/>
    </location>
</feature>
<feature type="compositionally biased region" description="Polar residues" evidence="4">
    <location>
        <begin position="2125"/>
        <end position="2139"/>
    </location>
</feature>
<dbReference type="Pfam" id="PF25037">
    <property type="entry name" value="VPS13_C"/>
    <property type="match status" value="1"/>
</dbReference>
<feature type="compositionally biased region" description="Basic residues" evidence="4">
    <location>
        <begin position="2828"/>
        <end position="2839"/>
    </location>
</feature>
<comment type="similarity">
    <text evidence="1">Belongs to the VPS13 family.</text>
</comment>
<evidence type="ECO:0000259" key="6">
    <source>
        <dbReference type="Pfam" id="PF25033"/>
    </source>
</evidence>
<organism evidence="9 10">
    <name type="scientific">Scylla paramamosain</name>
    <name type="common">Mud crab</name>
    <dbReference type="NCBI Taxonomy" id="85552"/>
    <lineage>
        <taxon>Eukaryota</taxon>
        <taxon>Metazoa</taxon>
        <taxon>Ecdysozoa</taxon>
        <taxon>Arthropoda</taxon>
        <taxon>Crustacea</taxon>
        <taxon>Multicrustacea</taxon>
        <taxon>Malacostraca</taxon>
        <taxon>Eumalacostraca</taxon>
        <taxon>Eucarida</taxon>
        <taxon>Decapoda</taxon>
        <taxon>Pleocyemata</taxon>
        <taxon>Brachyura</taxon>
        <taxon>Eubrachyura</taxon>
        <taxon>Portunoidea</taxon>
        <taxon>Portunidae</taxon>
        <taxon>Portuninae</taxon>
        <taxon>Scylla</taxon>
    </lineage>
</organism>
<name>A0AAW0UPT1_SCYPA</name>
<feature type="domain" description="VPS13-like middle region" evidence="6">
    <location>
        <begin position="1115"/>
        <end position="1841"/>
    </location>
</feature>
<dbReference type="PANTHER" id="PTHR16166">
    <property type="entry name" value="VACUOLAR PROTEIN SORTING-ASSOCIATED PROTEIN VPS13"/>
    <property type="match status" value="1"/>
</dbReference>
<dbReference type="EMBL" id="JARAKH010000008">
    <property type="protein sequence ID" value="KAK8402147.1"/>
    <property type="molecule type" value="Genomic_DNA"/>
</dbReference>
<feature type="compositionally biased region" description="Acidic residues" evidence="4">
    <location>
        <begin position="1962"/>
        <end position="1973"/>
    </location>
</feature>
<feature type="region of interest" description="Disordered" evidence="4">
    <location>
        <begin position="1910"/>
        <end position="1943"/>
    </location>
</feature>
<dbReference type="InterPro" id="IPR009543">
    <property type="entry name" value="VPS13_VAB"/>
</dbReference>
<dbReference type="Pfam" id="PF25033">
    <property type="entry name" value="VPS13_M"/>
    <property type="match status" value="1"/>
</dbReference>
<dbReference type="Pfam" id="PF25036">
    <property type="entry name" value="VPS13_VAB"/>
    <property type="match status" value="1"/>
</dbReference>
<feature type="compositionally biased region" description="Basic and acidic residues" evidence="4">
    <location>
        <begin position="1974"/>
        <end position="1988"/>
    </location>
</feature>
<dbReference type="Pfam" id="PF12624">
    <property type="entry name" value="VPS13_N"/>
    <property type="match status" value="2"/>
</dbReference>
<keyword evidence="3" id="KW-0445">Lipid transport</keyword>
<dbReference type="GO" id="GO:0045053">
    <property type="term" value="P:protein retention in Golgi apparatus"/>
    <property type="evidence" value="ECO:0007669"/>
    <property type="project" value="TreeGrafter"/>
</dbReference>
<keyword evidence="2" id="KW-0813">Transport</keyword>
<gene>
    <name evidence="9" type="ORF">O3P69_001318</name>
</gene>
<dbReference type="GO" id="GO:0006869">
    <property type="term" value="P:lipid transport"/>
    <property type="evidence" value="ECO:0007669"/>
    <property type="project" value="UniProtKB-KW"/>
</dbReference>
<feature type="region of interest" description="Disordered" evidence="4">
    <location>
        <begin position="1958"/>
        <end position="2026"/>
    </location>
</feature>
<accession>A0AAW0UPT1</accession>
<dbReference type="InterPro" id="IPR056747">
    <property type="entry name" value="VPS13-like_M"/>
</dbReference>
<evidence type="ECO:0000259" key="5">
    <source>
        <dbReference type="Pfam" id="PF12624"/>
    </source>
</evidence>
<feature type="region of interest" description="Disordered" evidence="4">
    <location>
        <begin position="2815"/>
        <end position="2858"/>
    </location>
</feature>
<comment type="caution">
    <text evidence="9">The sequence shown here is derived from an EMBL/GenBank/DDBJ whole genome shotgun (WGS) entry which is preliminary data.</text>
</comment>
<evidence type="ECO:0000256" key="2">
    <source>
        <dbReference type="ARBA" id="ARBA00022448"/>
    </source>
</evidence>
<reference evidence="9 10" key="1">
    <citation type="submission" date="2023-03" db="EMBL/GenBank/DDBJ databases">
        <title>High-quality genome of Scylla paramamosain provides insights in environmental adaptation.</title>
        <authorList>
            <person name="Zhang L."/>
        </authorList>
    </citation>
    <scope>NUCLEOTIDE SEQUENCE [LARGE SCALE GENOMIC DNA]</scope>
    <source>
        <strain evidence="9">LZ_2023a</strain>
        <tissue evidence="9">Muscle</tissue>
    </source>
</reference>
<protein>
    <recommendedName>
        <fullName evidence="11">Vacuolar protein sorting-associated protein 13A</fullName>
    </recommendedName>
</protein>
<feature type="domain" description="Chorein N-terminal" evidence="5">
    <location>
        <begin position="533"/>
        <end position="763"/>
    </location>
</feature>
<evidence type="ECO:0000256" key="1">
    <source>
        <dbReference type="ARBA" id="ARBA00006545"/>
    </source>
</evidence>
<evidence type="ECO:0000259" key="7">
    <source>
        <dbReference type="Pfam" id="PF25036"/>
    </source>
</evidence>
<feature type="region of interest" description="Disordered" evidence="4">
    <location>
        <begin position="2116"/>
        <end position="2145"/>
    </location>
</feature>
<evidence type="ECO:0000259" key="8">
    <source>
        <dbReference type="Pfam" id="PF25037"/>
    </source>
</evidence>
<dbReference type="InterPro" id="IPR026854">
    <property type="entry name" value="VPS13_N"/>
</dbReference>
<dbReference type="InterPro" id="IPR056748">
    <property type="entry name" value="VPS13-like_C"/>
</dbReference>
<dbReference type="InterPro" id="IPR026847">
    <property type="entry name" value="VPS13"/>
</dbReference>
<proteinExistence type="inferred from homology"/>
<feature type="domain" description="Chorein N-terminal" evidence="5">
    <location>
        <begin position="7"/>
        <end position="403"/>
    </location>
</feature>
<dbReference type="GO" id="GO:0006623">
    <property type="term" value="P:protein targeting to vacuole"/>
    <property type="evidence" value="ECO:0007669"/>
    <property type="project" value="TreeGrafter"/>
</dbReference>
<feature type="domain" description="Vacuolar protein sorting-associated protein 13 VPS13 adaptor binding" evidence="7">
    <location>
        <begin position="2211"/>
        <end position="2775"/>
    </location>
</feature>
<evidence type="ECO:0000256" key="4">
    <source>
        <dbReference type="SAM" id="MobiDB-lite"/>
    </source>
</evidence>
<evidence type="ECO:0000256" key="3">
    <source>
        <dbReference type="ARBA" id="ARBA00023055"/>
    </source>
</evidence>